<keyword evidence="5 9" id="KW-0378">Hydrolase</keyword>
<keyword evidence="10" id="KW-0812">Transmembrane</keyword>
<keyword evidence="7" id="KW-0961">Cell wall biogenesis/degradation</keyword>
<evidence type="ECO:0000313" key="12">
    <source>
        <dbReference type="Proteomes" id="UP000596660"/>
    </source>
</evidence>
<evidence type="ECO:0000313" key="11">
    <source>
        <dbReference type="EnsemblPlants" id="AUR62023733-RA:cds"/>
    </source>
</evidence>
<dbReference type="GO" id="GO:0004650">
    <property type="term" value="F:polygalacturonase activity"/>
    <property type="evidence" value="ECO:0007669"/>
    <property type="project" value="InterPro"/>
</dbReference>
<evidence type="ECO:0000256" key="6">
    <source>
        <dbReference type="ARBA" id="ARBA00023295"/>
    </source>
</evidence>
<dbReference type="GO" id="GO:0071555">
    <property type="term" value="P:cell wall organization"/>
    <property type="evidence" value="ECO:0007669"/>
    <property type="project" value="UniProtKB-KW"/>
</dbReference>
<dbReference type="PROSITE" id="PS00502">
    <property type="entry name" value="POLYGALACTURONASE"/>
    <property type="match status" value="1"/>
</dbReference>
<evidence type="ECO:0000256" key="7">
    <source>
        <dbReference type="ARBA" id="ARBA00023316"/>
    </source>
</evidence>
<dbReference type="SMR" id="A0A803M5L0"/>
<evidence type="ECO:0000256" key="5">
    <source>
        <dbReference type="ARBA" id="ARBA00022801"/>
    </source>
</evidence>
<evidence type="ECO:0000256" key="8">
    <source>
        <dbReference type="PROSITE-ProRule" id="PRU10052"/>
    </source>
</evidence>
<evidence type="ECO:0008006" key="13">
    <source>
        <dbReference type="Google" id="ProtNLM"/>
    </source>
</evidence>
<dbReference type="InterPro" id="IPR011050">
    <property type="entry name" value="Pectin_lyase_fold/virulence"/>
</dbReference>
<keyword evidence="12" id="KW-1185">Reference proteome</keyword>
<dbReference type="PANTHER" id="PTHR31375">
    <property type="match status" value="1"/>
</dbReference>
<feature type="active site" evidence="8">
    <location>
        <position position="251"/>
    </location>
</feature>
<organism evidence="11 12">
    <name type="scientific">Chenopodium quinoa</name>
    <name type="common">Quinoa</name>
    <dbReference type="NCBI Taxonomy" id="63459"/>
    <lineage>
        <taxon>Eukaryota</taxon>
        <taxon>Viridiplantae</taxon>
        <taxon>Streptophyta</taxon>
        <taxon>Embryophyta</taxon>
        <taxon>Tracheophyta</taxon>
        <taxon>Spermatophyta</taxon>
        <taxon>Magnoliopsida</taxon>
        <taxon>eudicotyledons</taxon>
        <taxon>Gunneridae</taxon>
        <taxon>Pentapetalae</taxon>
        <taxon>Caryophyllales</taxon>
        <taxon>Chenopodiaceae</taxon>
        <taxon>Chenopodioideae</taxon>
        <taxon>Atripliceae</taxon>
        <taxon>Chenopodium</taxon>
    </lineage>
</organism>
<proteinExistence type="inferred from homology"/>
<dbReference type="InterPro" id="IPR000743">
    <property type="entry name" value="Glyco_hydro_28"/>
</dbReference>
<reference evidence="11" key="1">
    <citation type="journal article" date="2017" name="Nature">
        <title>The genome of Chenopodium quinoa.</title>
        <authorList>
            <person name="Jarvis D.E."/>
            <person name="Ho Y.S."/>
            <person name="Lightfoot D.J."/>
            <person name="Schmoeckel S.M."/>
            <person name="Li B."/>
            <person name="Borm T.J.A."/>
            <person name="Ohyanagi H."/>
            <person name="Mineta K."/>
            <person name="Michell C.T."/>
            <person name="Saber N."/>
            <person name="Kharbatia N.M."/>
            <person name="Rupper R.R."/>
            <person name="Sharp A.R."/>
            <person name="Dally N."/>
            <person name="Boughton B.A."/>
            <person name="Woo Y.H."/>
            <person name="Gao G."/>
            <person name="Schijlen E.G.W.M."/>
            <person name="Guo X."/>
            <person name="Momin A.A."/>
            <person name="Negrao S."/>
            <person name="Al-Babili S."/>
            <person name="Gehring C."/>
            <person name="Roessner U."/>
            <person name="Jung C."/>
            <person name="Murphy K."/>
            <person name="Arold S.T."/>
            <person name="Gojobori T."/>
            <person name="van der Linden C.G."/>
            <person name="van Loo E.N."/>
            <person name="Jellen E.N."/>
            <person name="Maughan P.J."/>
            <person name="Tester M."/>
        </authorList>
    </citation>
    <scope>NUCLEOTIDE SEQUENCE [LARGE SCALE GENOMIC DNA]</scope>
    <source>
        <strain evidence="11">cv. PI 614886</strain>
    </source>
</reference>
<dbReference type="EnsemblPlants" id="AUR62023733-RA">
    <property type="protein sequence ID" value="AUR62023733-RA:cds"/>
    <property type="gene ID" value="AUR62023733"/>
</dbReference>
<evidence type="ECO:0000256" key="3">
    <source>
        <dbReference type="ARBA" id="ARBA00022512"/>
    </source>
</evidence>
<dbReference type="InterPro" id="IPR006626">
    <property type="entry name" value="PbH1"/>
</dbReference>
<reference evidence="11" key="2">
    <citation type="submission" date="2021-03" db="UniProtKB">
        <authorList>
            <consortium name="EnsemblPlants"/>
        </authorList>
    </citation>
    <scope>IDENTIFICATION</scope>
</reference>
<keyword evidence="10" id="KW-0472">Membrane</keyword>
<dbReference type="GO" id="GO:0005975">
    <property type="term" value="P:carbohydrate metabolic process"/>
    <property type="evidence" value="ECO:0007669"/>
    <property type="project" value="InterPro"/>
</dbReference>
<keyword evidence="10" id="KW-1133">Transmembrane helix</keyword>
<comment type="subcellular location">
    <subcellularLocation>
        <location evidence="1">Secreted</location>
        <location evidence="1">Cell wall</location>
    </subcellularLocation>
</comment>
<dbReference type="SMART" id="SM00710">
    <property type="entry name" value="PbH1"/>
    <property type="match status" value="7"/>
</dbReference>
<dbReference type="InterPro" id="IPR012334">
    <property type="entry name" value="Pectin_lyas_fold"/>
</dbReference>
<dbReference type="Gene3D" id="2.160.20.10">
    <property type="entry name" value="Single-stranded right-handed beta-helix, Pectin lyase-like"/>
    <property type="match status" value="1"/>
</dbReference>
<keyword evidence="6 9" id="KW-0326">Glycosidase</keyword>
<feature type="transmembrane region" description="Helical" evidence="10">
    <location>
        <begin position="7"/>
        <end position="26"/>
    </location>
</feature>
<dbReference type="Gramene" id="AUR62023733-RA">
    <property type="protein sequence ID" value="AUR62023733-RA:cds"/>
    <property type="gene ID" value="AUR62023733"/>
</dbReference>
<evidence type="ECO:0000256" key="1">
    <source>
        <dbReference type="ARBA" id="ARBA00004191"/>
    </source>
</evidence>
<evidence type="ECO:0000256" key="4">
    <source>
        <dbReference type="ARBA" id="ARBA00022525"/>
    </source>
</evidence>
<dbReference type="AlphaFoldDB" id="A0A803M5L0"/>
<protein>
    <recommendedName>
        <fullName evidence="13">Polygalacturonase</fullName>
    </recommendedName>
</protein>
<comment type="similarity">
    <text evidence="2 9">Belongs to the glycosyl hydrolase 28 family.</text>
</comment>
<sequence>METKVKVTSFLTHILRVVLFTLFFVLNRQLVEANDINLVSLGAKSDGFTDSSIAFMSAWNIACESLNPSTILVPQGRYLVNKALVFNGRNCKNKAISFVISGTLVAPADFEVLGNAGTWFSFDDVNGVSISGGVFDGQGAGLWACKRSGKTCPPGATTIRFSNSMNIVVNGLTSLNSQLYHIDFDGCKEVKVEGVKVSTLGASPNTDGIHVQQSTGVTIMNSKIGTGDDCVSIGAGTSNLWIENIDCGPGHGISIGSLGKEVNEPGVVNVTVKSCTFVGTENGVRIKSWGRPSNGFVRNVLFQHLTMVNAQNPIIINQNYCPKEKGCPGQVSGVRISDVTYQDIHGTSGTPIAVKFDCSSEYHCTNIKVEDVVLTYRNKPAGSSCINTVESTLDSIEPNSCIRG</sequence>
<evidence type="ECO:0000256" key="2">
    <source>
        <dbReference type="ARBA" id="ARBA00008834"/>
    </source>
</evidence>
<dbReference type="Pfam" id="PF00295">
    <property type="entry name" value="Glyco_hydro_28"/>
    <property type="match status" value="1"/>
</dbReference>
<dbReference type="OMA" id="WESKEQG"/>
<evidence type="ECO:0000256" key="9">
    <source>
        <dbReference type="RuleBase" id="RU361169"/>
    </source>
</evidence>
<keyword evidence="3" id="KW-0134">Cell wall</keyword>
<keyword evidence="4" id="KW-0964">Secreted</keyword>
<accession>A0A803M5L0</accession>
<dbReference type="Proteomes" id="UP000596660">
    <property type="component" value="Unplaced"/>
</dbReference>
<evidence type="ECO:0000256" key="10">
    <source>
        <dbReference type="SAM" id="Phobius"/>
    </source>
</evidence>
<dbReference type="SUPFAM" id="SSF51126">
    <property type="entry name" value="Pectin lyase-like"/>
    <property type="match status" value="1"/>
</dbReference>
<name>A0A803M5L0_CHEQI</name>
<dbReference type="FunFam" id="2.160.20.10:FF:000004">
    <property type="entry name" value="Pectin lyase-like superfamily protein"/>
    <property type="match status" value="1"/>
</dbReference>